<feature type="domain" description="Calcineurin-like phosphoesterase" evidence="6">
    <location>
        <begin position="4"/>
        <end position="159"/>
    </location>
</feature>
<evidence type="ECO:0000313" key="7">
    <source>
        <dbReference type="EMBL" id="WNM61237.1"/>
    </source>
</evidence>
<evidence type="ECO:0000256" key="3">
    <source>
        <dbReference type="ARBA" id="ARBA00022801"/>
    </source>
</evidence>
<evidence type="ECO:0000256" key="5">
    <source>
        <dbReference type="HAMAP-Rule" id="MF_00199"/>
    </source>
</evidence>
<dbReference type="KEGG" id="nneo:PQG83_15960"/>
<comment type="function">
    <text evidence="1 5">Hydrolyzes diadenosine 5',5'''-P1,P4-tetraphosphate to yield ADP.</text>
</comment>
<evidence type="ECO:0000256" key="1">
    <source>
        <dbReference type="ARBA" id="ARBA00003413"/>
    </source>
</evidence>
<dbReference type="EC" id="3.6.1.41" evidence="5"/>
<keyword evidence="8" id="KW-1185">Reference proteome</keyword>
<comment type="similarity">
    <text evidence="2 5">Belongs to the Ap4A hydrolase family.</text>
</comment>
<sequence length="268" mass="30137">MATYAIGDVQGCVQGLHHLLEKIRFNPASDRLWFVGDLVNRGPASLEVLRLIKELGNSAITVLGNHDVHLLAVWARVTTLSRKDTLQSVLSAPDVDELLTWLRFRPLAHVENGYCLIHAGLLPSWSISQVLELAREVEEALRDENFHQYLPAIYFRKPIEFSPHLSHDERLSLTTNVLTRLRVCTKEGIPEFSFKGHPDDAPPGYMPWFKVPNRATQEDTIIFGHWSALGVVKGPGVFGIDGGCVWGRELVALRLDDQQLFRVTCSKI</sequence>
<reference evidence="7 8" key="1">
    <citation type="submission" date="2023-01" db="EMBL/GenBank/DDBJ databases">
        <title>Cultivation and genomic characterization of new, ubiquitous marine nitrite-oxidizing bacteria from the Nitrospirales.</title>
        <authorList>
            <person name="Mueller A.J."/>
            <person name="Daebeler A."/>
            <person name="Herbold C.W."/>
            <person name="Kirkegaard R.H."/>
            <person name="Daims H."/>
        </authorList>
    </citation>
    <scope>NUCLEOTIDE SEQUENCE [LARGE SCALE GENOMIC DNA]</scope>
    <source>
        <strain evidence="7 8">DK</strain>
    </source>
</reference>
<gene>
    <name evidence="5" type="primary">apaH</name>
    <name evidence="7" type="ORF">PQG83_15960</name>
</gene>
<dbReference type="InterPro" id="IPR004843">
    <property type="entry name" value="Calcineurin-like_PHP"/>
</dbReference>
<dbReference type="RefSeq" id="WP_312743092.1">
    <property type="nucleotide sequence ID" value="NZ_CP116968.1"/>
</dbReference>
<dbReference type="GO" id="GO:0008803">
    <property type="term" value="F:bis(5'-nucleosyl)-tetraphosphatase (symmetrical) activity"/>
    <property type="evidence" value="ECO:0007669"/>
    <property type="project" value="UniProtKB-UniRule"/>
</dbReference>
<accession>A0AA96GHA0</accession>
<keyword evidence="3 5" id="KW-0378">Hydrolase</keyword>
<organism evidence="7 8">
    <name type="scientific">Candidatus Nitrospira neomarina</name>
    <dbReference type="NCBI Taxonomy" id="3020899"/>
    <lineage>
        <taxon>Bacteria</taxon>
        <taxon>Pseudomonadati</taxon>
        <taxon>Nitrospirota</taxon>
        <taxon>Nitrospiria</taxon>
        <taxon>Nitrospirales</taxon>
        <taxon>Nitrospiraceae</taxon>
        <taxon>Nitrospira</taxon>
    </lineage>
</organism>
<dbReference type="NCBIfam" id="NF001204">
    <property type="entry name" value="PRK00166.1"/>
    <property type="match status" value="1"/>
</dbReference>
<dbReference type="PANTHER" id="PTHR40942">
    <property type="match status" value="1"/>
</dbReference>
<dbReference type="SUPFAM" id="SSF56300">
    <property type="entry name" value="Metallo-dependent phosphatases"/>
    <property type="match status" value="1"/>
</dbReference>
<dbReference type="InterPro" id="IPR004617">
    <property type="entry name" value="ApaH"/>
</dbReference>
<dbReference type="Pfam" id="PF00149">
    <property type="entry name" value="Metallophos"/>
    <property type="match status" value="1"/>
</dbReference>
<protein>
    <recommendedName>
        <fullName evidence="5">Bis(5'-nucleosyl)-tetraphosphatase, symmetrical</fullName>
        <ecNumber evidence="5">3.6.1.41</ecNumber>
    </recommendedName>
    <alternativeName>
        <fullName evidence="5">Ap4A hydrolase</fullName>
    </alternativeName>
    <alternativeName>
        <fullName evidence="5">Diadenosine 5',5'''-P1,P4-tetraphosphate pyrophosphohydrolase</fullName>
    </alternativeName>
    <alternativeName>
        <fullName evidence="5">Diadenosine tetraphosphatase</fullName>
    </alternativeName>
</protein>
<name>A0AA96GHA0_9BACT</name>
<dbReference type="InterPro" id="IPR029052">
    <property type="entry name" value="Metallo-depent_PP-like"/>
</dbReference>
<proteinExistence type="inferred from homology"/>
<evidence type="ECO:0000256" key="4">
    <source>
        <dbReference type="ARBA" id="ARBA00049417"/>
    </source>
</evidence>
<dbReference type="AlphaFoldDB" id="A0AA96GHA0"/>
<comment type="catalytic activity">
    <reaction evidence="4 5">
        <text>P(1),P(4)-bis(5'-adenosyl) tetraphosphate + H2O = 2 ADP + 2 H(+)</text>
        <dbReference type="Rhea" id="RHEA:24252"/>
        <dbReference type="ChEBI" id="CHEBI:15377"/>
        <dbReference type="ChEBI" id="CHEBI:15378"/>
        <dbReference type="ChEBI" id="CHEBI:58141"/>
        <dbReference type="ChEBI" id="CHEBI:456216"/>
        <dbReference type="EC" id="3.6.1.41"/>
    </reaction>
</comment>
<dbReference type="PANTHER" id="PTHR40942:SF4">
    <property type="entry name" value="CYTOCHROME C5"/>
    <property type="match status" value="1"/>
</dbReference>
<dbReference type="Proteomes" id="UP001302494">
    <property type="component" value="Chromosome"/>
</dbReference>
<dbReference type="CDD" id="cd07422">
    <property type="entry name" value="MPP_ApaH"/>
    <property type="match status" value="1"/>
</dbReference>
<dbReference type="NCBIfam" id="TIGR00668">
    <property type="entry name" value="apaH"/>
    <property type="match status" value="1"/>
</dbReference>
<dbReference type="HAMAP" id="MF_00199">
    <property type="entry name" value="ApaH"/>
    <property type="match status" value="1"/>
</dbReference>
<dbReference type="PIRSF" id="PIRSF000903">
    <property type="entry name" value="B5n-ttraPtase_sm"/>
    <property type="match status" value="1"/>
</dbReference>
<evidence type="ECO:0000259" key="6">
    <source>
        <dbReference type="Pfam" id="PF00149"/>
    </source>
</evidence>
<dbReference type="Gene3D" id="3.60.21.10">
    <property type="match status" value="1"/>
</dbReference>
<evidence type="ECO:0000313" key="8">
    <source>
        <dbReference type="Proteomes" id="UP001302494"/>
    </source>
</evidence>
<dbReference type="EMBL" id="CP116968">
    <property type="protein sequence ID" value="WNM61237.1"/>
    <property type="molecule type" value="Genomic_DNA"/>
</dbReference>
<evidence type="ECO:0000256" key="2">
    <source>
        <dbReference type="ARBA" id="ARBA00005419"/>
    </source>
</evidence>